<sequence length="57" mass="6457">MPSNKKKKENVPVMSMAGLIRYYEEEHEKYKVDPLYVIIASVVLVAVIVAITKIIPP</sequence>
<keyword evidence="10 14" id="KW-0472">Membrane</keyword>
<keyword evidence="7 14" id="KW-0653">Protein transport</keyword>
<reference evidence="16" key="1">
    <citation type="submission" date="2018-05" db="EMBL/GenBank/DDBJ databases">
        <title>Complete Genome Sequences of Extremely Thermoacidophilic, Metal-Mobilizing Type-Strain Members of the Archaeal Family Sulfolobaceae: Acidianus brierleyi DSM-1651T, Acidianus sulfidivorans DSM-18786T, Metallosphaera hakonensis DSM-7519T, and Metallosphaera prunae DSM-10039T.</title>
        <authorList>
            <person name="Counts J.A."/>
            <person name="Kelly R.M."/>
        </authorList>
    </citation>
    <scope>NUCLEOTIDE SEQUENCE [LARGE SCALE GENOMIC DNA]</scope>
    <source>
        <strain evidence="16">HO1-1</strain>
    </source>
</reference>
<comment type="similarity">
    <text evidence="2 14">Belongs to the SEC61-beta family.</text>
</comment>
<accession>A0A2U9IUE1</accession>
<dbReference type="RefSeq" id="WP_110369203.1">
    <property type="nucleotide sequence ID" value="NZ_CP029287.2"/>
</dbReference>
<feature type="transmembrane region" description="Helical" evidence="15">
    <location>
        <begin position="35"/>
        <end position="55"/>
    </location>
</feature>
<evidence type="ECO:0000256" key="6">
    <source>
        <dbReference type="ARBA" id="ARBA00022692"/>
    </source>
</evidence>
<dbReference type="NCBIfam" id="NF002318">
    <property type="entry name" value="PRK01253.1"/>
    <property type="match status" value="1"/>
</dbReference>
<dbReference type="GO" id="GO:0015031">
    <property type="term" value="P:protein transport"/>
    <property type="evidence" value="ECO:0007669"/>
    <property type="project" value="UniProtKB-UniRule"/>
</dbReference>
<name>A0A2U9IUE1_9CREN</name>
<evidence type="ECO:0000256" key="14">
    <source>
        <dbReference type="HAMAP-Rule" id="MF_00751"/>
    </source>
</evidence>
<dbReference type="EMBL" id="CP029287">
    <property type="protein sequence ID" value="AWR99467.1"/>
    <property type="molecule type" value="Genomic_DNA"/>
</dbReference>
<gene>
    <name evidence="14" type="primary">secG</name>
    <name evidence="16" type="ORF">DFR87_06935</name>
</gene>
<dbReference type="InterPro" id="IPR023531">
    <property type="entry name" value="Preprot_translocase_SecG"/>
</dbReference>
<evidence type="ECO:0000256" key="5">
    <source>
        <dbReference type="ARBA" id="ARBA00022475"/>
    </source>
</evidence>
<evidence type="ECO:0000256" key="2">
    <source>
        <dbReference type="ARBA" id="ARBA00006103"/>
    </source>
</evidence>
<evidence type="ECO:0000256" key="11">
    <source>
        <dbReference type="ARBA" id="ARBA00025485"/>
    </source>
</evidence>
<evidence type="ECO:0000256" key="9">
    <source>
        <dbReference type="ARBA" id="ARBA00023010"/>
    </source>
</evidence>
<feature type="topological domain" description="Cytoplasmic" evidence="14">
    <location>
        <begin position="1"/>
        <end position="33"/>
    </location>
</feature>
<dbReference type="GO" id="GO:0005886">
    <property type="term" value="C:plasma membrane"/>
    <property type="evidence" value="ECO:0007669"/>
    <property type="project" value="UniProtKB-SubCell"/>
</dbReference>
<keyword evidence="8 14" id="KW-1133">Transmembrane helix</keyword>
<comment type="subunit">
    <text evidence="12 14">Component of the protein translocase complex. Heterotrimer consisting of alpha (SecY), beta (SecG) and gamma (SecE) subunits. Can form oligomers of the heterotrimer.</text>
</comment>
<evidence type="ECO:0000313" key="17">
    <source>
        <dbReference type="Proteomes" id="UP000247586"/>
    </source>
</evidence>
<dbReference type="InterPro" id="IPR016482">
    <property type="entry name" value="SecG/Sec61-beta/Sbh"/>
</dbReference>
<keyword evidence="4 14" id="KW-0813">Transport</keyword>
<keyword evidence="9 14" id="KW-0811">Translocation</keyword>
<dbReference type="HAMAP" id="MF_00751">
    <property type="entry name" value="SecG"/>
    <property type="match status" value="1"/>
</dbReference>
<comment type="subcellular location">
    <subcellularLocation>
        <location evidence="1 14">Cell membrane</location>
        <topology evidence="1 14">Single-pass membrane protein</topology>
    </subcellularLocation>
</comment>
<evidence type="ECO:0000256" key="12">
    <source>
        <dbReference type="ARBA" id="ARBA00025929"/>
    </source>
</evidence>
<organism evidence="16 17">
    <name type="scientific">Metallosphaera hakonensis JCM 8857 = DSM 7519</name>
    <dbReference type="NCBI Taxonomy" id="1293036"/>
    <lineage>
        <taxon>Archaea</taxon>
        <taxon>Thermoproteota</taxon>
        <taxon>Thermoprotei</taxon>
        <taxon>Sulfolobales</taxon>
        <taxon>Sulfolobaceae</taxon>
        <taxon>Metallosphaera</taxon>
    </lineage>
</organism>
<dbReference type="KEGG" id="mhk:DFR87_06935"/>
<keyword evidence="6 14" id="KW-0812">Transmembrane</keyword>
<evidence type="ECO:0000256" key="13">
    <source>
        <dbReference type="ARBA" id="ARBA00031868"/>
    </source>
</evidence>
<protein>
    <recommendedName>
        <fullName evidence="3 14">Preprotein translocase subunit SecG</fullName>
    </recommendedName>
    <alternativeName>
        <fullName evidence="13 14">Protein transport protein Sec61 subunit beta homolog</fullName>
    </alternativeName>
</protein>
<proteinExistence type="inferred from homology"/>
<evidence type="ECO:0000256" key="4">
    <source>
        <dbReference type="ARBA" id="ARBA00022448"/>
    </source>
</evidence>
<evidence type="ECO:0000313" key="16">
    <source>
        <dbReference type="EMBL" id="AWR99467.1"/>
    </source>
</evidence>
<dbReference type="AlphaFoldDB" id="A0A2U9IUE1"/>
<dbReference type="GeneID" id="36835063"/>
<keyword evidence="5 14" id="KW-1003">Cell membrane</keyword>
<dbReference type="STRING" id="1293036.GCA_001315825_00385"/>
<evidence type="ECO:0000256" key="3">
    <source>
        <dbReference type="ARBA" id="ARBA00014522"/>
    </source>
</evidence>
<dbReference type="OrthoDB" id="43651at2157"/>
<comment type="function">
    <text evidence="11 14">Involved in protein export. The function of the beta subunit is unknown, but it may be involved in stabilization of the trimeric complex.</text>
</comment>
<dbReference type="Pfam" id="PF03911">
    <property type="entry name" value="Sec61_beta"/>
    <property type="match status" value="1"/>
</dbReference>
<keyword evidence="17" id="KW-1185">Reference proteome</keyword>
<evidence type="ECO:0000256" key="1">
    <source>
        <dbReference type="ARBA" id="ARBA00004162"/>
    </source>
</evidence>
<evidence type="ECO:0000256" key="10">
    <source>
        <dbReference type="ARBA" id="ARBA00023136"/>
    </source>
</evidence>
<evidence type="ECO:0000256" key="15">
    <source>
        <dbReference type="SAM" id="Phobius"/>
    </source>
</evidence>
<evidence type="ECO:0000256" key="7">
    <source>
        <dbReference type="ARBA" id="ARBA00022927"/>
    </source>
</evidence>
<evidence type="ECO:0000256" key="8">
    <source>
        <dbReference type="ARBA" id="ARBA00022989"/>
    </source>
</evidence>
<dbReference type="Proteomes" id="UP000247586">
    <property type="component" value="Chromosome"/>
</dbReference>